<dbReference type="EC" id="3.1.3.48" evidence="4"/>
<evidence type="ECO:0000256" key="10">
    <source>
        <dbReference type="ARBA" id="ARBA00022912"/>
    </source>
</evidence>
<keyword evidence="6" id="KW-0597">Phosphoprotein</keyword>
<keyword evidence="5" id="KW-0963">Cytoplasm</keyword>
<dbReference type="InterPro" id="IPR029260">
    <property type="entry name" value="DSPn"/>
</dbReference>
<comment type="caution">
    <text evidence="17">The sequence shown here is derived from an EMBL/GenBank/DDBJ whole genome shotgun (WGS) entry which is preliminary data.</text>
</comment>
<gene>
    <name evidence="17" type="ORF">J3R30DRAFT_3660029</name>
</gene>
<dbReference type="GO" id="GO:0005737">
    <property type="term" value="C:cytoplasm"/>
    <property type="evidence" value="ECO:0007669"/>
    <property type="project" value="UniProtKB-SubCell"/>
</dbReference>
<feature type="domain" description="Tyrosine specific protein phosphatases" evidence="16">
    <location>
        <begin position="310"/>
        <end position="375"/>
    </location>
</feature>
<dbReference type="SUPFAM" id="SSF52799">
    <property type="entry name" value="(Phosphotyrosine protein) phosphatases II"/>
    <property type="match status" value="2"/>
</dbReference>
<dbReference type="GO" id="GO:0051321">
    <property type="term" value="P:meiotic cell cycle"/>
    <property type="evidence" value="ECO:0007669"/>
    <property type="project" value="UniProtKB-KW"/>
</dbReference>
<accession>A0A9W9A179</accession>
<dbReference type="InterPro" id="IPR050561">
    <property type="entry name" value="PTP"/>
</dbReference>
<dbReference type="Proteomes" id="UP001150266">
    <property type="component" value="Unassembled WGS sequence"/>
</dbReference>
<keyword evidence="18" id="KW-1185">Reference proteome</keyword>
<dbReference type="PROSITE" id="PS00383">
    <property type="entry name" value="TYR_PHOSPHATASE_1"/>
    <property type="match status" value="1"/>
</dbReference>
<evidence type="ECO:0000256" key="9">
    <source>
        <dbReference type="ARBA" id="ARBA00022801"/>
    </source>
</evidence>
<dbReference type="CDD" id="cd14499">
    <property type="entry name" value="CDC14_C"/>
    <property type="match status" value="1"/>
</dbReference>
<keyword evidence="7" id="KW-0132">Cell division</keyword>
<reference evidence="17" key="1">
    <citation type="submission" date="2022-08" db="EMBL/GenBank/DDBJ databases">
        <title>A Global Phylogenomic Analysis of the Shiitake Genus Lentinula.</title>
        <authorList>
            <consortium name="DOE Joint Genome Institute"/>
            <person name="Sierra-Patev S."/>
            <person name="Min B."/>
            <person name="Naranjo-Ortiz M."/>
            <person name="Looney B."/>
            <person name="Konkel Z."/>
            <person name="Slot J.C."/>
            <person name="Sakamoto Y."/>
            <person name="Steenwyk J.L."/>
            <person name="Rokas A."/>
            <person name="Carro J."/>
            <person name="Camarero S."/>
            <person name="Ferreira P."/>
            <person name="Molpeceres G."/>
            <person name="Ruiz-Duenas F.J."/>
            <person name="Serrano A."/>
            <person name="Henrissat B."/>
            <person name="Drula E."/>
            <person name="Hughes K.W."/>
            <person name="Mata J.L."/>
            <person name="Ishikawa N.K."/>
            <person name="Vargas-Isla R."/>
            <person name="Ushijima S."/>
            <person name="Smith C.A."/>
            <person name="Ahrendt S."/>
            <person name="Andreopoulos W."/>
            <person name="He G."/>
            <person name="Labutti K."/>
            <person name="Lipzen A."/>
            <person name="Ng V."/>
            <person name="Riley R."/>
            <person name="Sandor L."/>
            <person name="Barry K."/>
            <person name="Martinez A.T."/>
            <person name="Xiao Y."/>
            <person name="Gibbons J.G."/>
            <person name="Terashima K."/>
            <person name="Grigoriev I.V."/>
            <person name="Hibbett D.S."/>
        </authorList>
    </citation>
    <scope>NUCLEOTIDE SEQUENCE</scope>
    <source>
        <strain evidence="17">JLM2183</strain>
    </source>
</reference>
<evidence type="ECO:0000256" key="8">
    <source>
        <dbReference type="ARBA" id="ARBA00022776"/>
    </source>
</evidence>
<dbReference type="GO" id="GO:0032954">
    <property type="term" value="P:regulation of cytokinetic process"/>
    <property type="evidence" value="ECO:0007669"/>
    <property type="project" value="UniProtKB-ARBA"/>
</dbReference>
<protein>
    <recommendedName>
        <fullName evidence="4">protein-tyrosine-phosphatase</fullName>
        <ecNumber evidence="4">3.1.3.48</ecNumber>
    </recommendedName>
</protein>
<keyword evidence="12" id="KW-0469">Meiosis</keyword>
<dbReference type="InterPro" id="IPR044506">
    <property type="entry name" value="CDC14_C"/>
</dbReference>
<evidence type="ECO:0000313" key="17">
    <source>
        <dbReference type="EMBL" id="KAJ4472139.1"/>
    </source>
</evidence>
<evidence type="ECO:0000256" key="5">
    <source>
        <dbReference type="ARBA" id="ARBA00022490"/>
    </source>
</evidence>
<evidence type="ECO:0000256" key="13">
    <source>
        <dbReference type="ARBA" id="ARBA00023306"/>
    </source>
</evidence>
<dbReference type="GO" id="GO:0005816">
    <property type="term" value="C:spindle pole body"/>
    <property type="evidence" value="ECO:0007669"/>
    <property type="project" value="UniProtKB-ARBA"/>
</dbReference>
<evidence type="ECO:0000256" key="4">
    <source>
        <dbReference type="ARBA" id="ARBA00013064"/>
    </source>
</evidence>
<name>A0A9W9A179_9AGAR</name>
<dbReference type="GO" id="GO:0000278">
    <property type="term" value="P:mitotic cell cycle"/>
    <property type="evidence" value="ECO:0007669"/>
    <property type="project" value="UniProtKB-ARBA"/>
</dbReference>
<evidence type="ECO:0000256" key="12">
    <source>
        <dbReference type="ARBA" id="ARBA00023254"/>
    </source>
</evidence>
<sequence length="745" mass="80848">MAPKCEPLCCFSERLYFTTFPHPAPNPGTLNRLAADANYRPRVRPRPRGFPATSPDEDASYYYFTVDDQLLYLSFFQDWGPLNIAMVYKACILIHELLEDKDLASHRLVLYSSSDPRRKANSALLMALYVMIVQRRAPWEAFHPVAEVEFMPFRDAGRGPSDFNLNIQDCLWGIWKAMQNGLCEMNEFDIEDYEFYEKVENGDWNWITPNFIAFASPVDQNWIKRQKEAAKEDSGSPSALASSTNSNFALQGKLPTPFLNCLDYFEKRNIKMVVRLNNQLYDRATFLDRGIDHMELYFDDGTNPTDEIVRTFLDVADRIIEDGGVVAVHCKAGLGRTATLIGAYLIWKYGFTANEAIAFMRIVRPGSVVGPQQQYLYLKQLEWSKWAAIDEARKIQTAAAAAAVPQTLTLVTPATPPADTDEELPLRTITPTGSILPLPPVTPSRHVAAAAAKAKEIAPPGQPRKTPNAKRSAPTHDSDDEDDVLGIHSDSDSDEMNDVLPSLHTIAPAPSTKLRARAGSTSKATGKAKVGAAPRGITASEQRPTRVTRSTVGAAVIRKAGTTITGTAARAGAAGASIVASPTKVTTGQRPNKIPRLAVGKSTIGLAAKAATTAKEVPRPIPKPLTLPTAVATRSRLNLSSSPTPARPTPSRLPTLVPARSRLATHHSNSTSDAAAAALLNSKKSVAVPNSKAKEGNDTPAWMATGKAAGVVVSNGNGNKSESRPGLRSSVRRRRSSFSSADVVA</sequence>
<feature type="compositionally biased region" description="Low complexity" evidence="14">
    <location>
        <begin position="639"/>
        <end position="654"/>
    </location>
</feature>
<dbReference type="InterPro" id="IPR020422">
    <property type="entry name" value="TYR_PHOSPHATASE_DUAL_dom"/>
</dbReference>
<feature type="region of interest" description="Disordered" evidence="14">
    <location>
        <begin position="687"/>
        <end position="745"/>
    </location>
</feature>
<dbReference type="FunFam" id="3.90.190.10:FF:000038">
    <property type="entry name" value="Tyrosine-protein phosphatase CDC14"/>
    <property type="match status" value="1"/>
</dbReference>
<dbReference type="OrthoDB" id="5632at2759"/>
<evidence type="ECO:0000256" key="3">
    <source>
        <dbReference type="ARBA" id="ARBA00007315"/>
    </source>
</evidence>
<evidence type="ECO:0000256" key="6">
    <source>
        <dbReference type="ARBA" id="ARBA00022553"/>
    </source>
</evidence>
<evidence type="ECO:0000256" key="11">
    <source>
        <dbReference type="ARBA" id="ARBA00023242"/>
    </source>
</evidence>
<proteinExistence type="inferred from homology"/>
<organism evidence="17 18">
    <name type="scientific">Lentinula aciculospora</name>
    <dbReference type="NCBI Taxonomy" id="153920"/>
    <lineage>
        <taxon>Eukaryota</taxon>
        <taxon>Fungi</taxon>
        <taxon>Dikarya</taxon>
        <taxon>Basidiomycota</taxon>
        <taxon>Agaricomycotina</taxon>
        <taxon>Agaricomycetes</taxon>
        <taxon>Agaricomycetidae</taxon>
        <taxon>Agaricales</taxon>
        <taxon>Marasmiineae</taxon>
        <taxon>Omphalotaceae</taxon>
        <taxon>Lentinula</taxon>
    </lineage>
</organism>
<evidence type="ECO:0000259" key="15">
    <source>
        <dbReference type="PROSITE" id="PS50054"/>
    </source>
</evidence>
<dbReference type="CDD" id="cd17657">
    <property type="entry name" value="CDC14_N"/>
    <property type="match status" value="1"/>
</dbReference>
<dbReference type="Gene3D" id="3.90.190.10">
    <property type="entry name" value="Protein tyrosine phosphatase superfamily"/>
    <property type="match status" value="2"/>
</dbReference>
<dbReference type="Pfam" id="PF14671">
    <property type="entry name" value="DSPn"/>
    <property type="match status" value="1"/>
</dbReference>
<dbReference type="GO" id="GO:0033554">
    <property type="term" value="P:cellular response to stress"/>
    <property type="evidence" value="ECO:0007669"/>
    <property type="project" value="UniProtKB-ARBA"/>
</dbReference>
<evidence type="ECO:0000256" key="1">
    <source>
        <dbReference type="ARBA" id="ARBA00004123"/>
    </source>
</evidence>
<keyword evidence="11" id="KW-0539">Nucleus</keyword>
<keyword evidence="10" id="KW-0904">Protein phosphatase</keyword>
<dbReference type="InterPro" id="IPR000387">
    <property type="entry name" value="Tyr_Pase_dom"/>
</dbReference>
<dbReference type="InterPro" id="IPR016130">
    <property type="entry name" value="Tyr_Pase_AS"/>
</dbReference>
<feature type="domain" description="Tyrosine-protein phosphatase" evidence="15">
    <location>
        <begin position="240"/>
        <end position="389"/>
    </location>
</feature>
<keyword evidence="13" id="KW-0131">Cell cycle</keyword>
<comment type="subcellular location">
    <subcellularLocation>
        <location evidence="2">Cytoplasm</location>
    </subcellularLocation>
    <subcellularLocation>
        <location evidence="1">Nucleus</location>
    </subcellularLocation>
</comment>
<evidence type="ECO:0000259" key="16">
    <source>
        <dbReference type="PROSITE" id="PS50056"/>
    </source>
</evidence>
<dbReference type="AlphaFoldDB" id="A0A9W9A179"/>
<dbReference type="GO" id="GO:0007096">
    <property type="term" value="P:regulation of exit from mitosis"/>
    <property type="evidence" value="ECO:0007669"/>
    <property type="project" value="UniProtKB-ARBA"/>
</dbReference>
<dbReference type="PROSITE" id="PS50056">
    <property type="entry name" value="TYR_PHOSPHATASE_2"/>
    <property type="match status" value="1"/>
</dbReference>
<dbReference type="InterPro" id="IPR029021">
    <property type="entry name" value="Prot-tyrosine_phosphatase-like"/>
</dbReference>
<dbReference type="PANTHER" id="PTHR23339">
    <property type="entry name" value="TYROSINE SPECIFIC PROTEIN PHOSPHATASE AND DUAL SPECIFICITY PROTEIN PHOSPHATASE"/>
    <property type="match status" value="1"/>
</dbReference>
<feature type="region of interest" description="Disordered" evidence="14">
    <location>
        <begin position="430"/>
        <end position="534"/>
    </location>
</feature>
<comment type="similarity">
    <text evidence="3">Belongs to the protein-tyrosine phosphatase family. Non-receptor class CDC14 subfamily.</text>
</comment>
<dbReference type="PROSITE" id="PS50054">
    <property type="entry name" value="TYR_PHOSPHATASE_DUAL"/>
    <property type="match status" value="1"/>
</dbReference>
<dbReference type="GO" id="GO:0004725">
    <property type="term" value="F:protein tyrosine phosphatase activity"/>
    <property type="evidence" value="ECO:0007669"/>
    <property type="project" value="UniProtKB-EC"/>
</dbReference>
<keyword evidence="9" id="KW-0378">Hydrolase</keyword>
<dbReference type="GO" id="GO:0051301">
    <property type="term" value="P:cell division"/>
    <property type="evidence" value="ECO:0007669"/>
    <property type="project" value="UniProtKB-KW"/>
</dbReference>
<dbReference type="SMART" id="SM00195">
    <property type="entry name" value="DSPc"/>
    <property type="match status" value="1"/>
</dbReference>
<dbReference type="EMBL" id="JAOTPV010000021">
    <property type="protein sequence ID" value="KAJ4472139.1"/>
    <property type="molecule type" value="Genomic_DNA"/>
</dbReference>
<dbReference type="Pfam" id="PF22785">
    <property type="entry name" value="Tc-R-P"/>
    <property type="match status" value="1"/>
</dbReference>
<evidence type="ECO:0000256" key="14">
    <source>
        <dbReference type="SAM" id="MobiDB-lite"/>
    </source>
</evidence>
<keyword evidence="8" id="KW-0498">Mitosis</keyword>
<dbReference type="GO" id="GO:0005730">
    <property type="term" value="C:nucleolus"/>
    <property type="evidence" value="ECO:0007669"/>
    <property type="project" value="UniProtKB-ARBA"/>
</dbReference>
<evidence type="ECO:0000313" key="18">
    <source>
        <dbReference type="Proteomes" id="UP001150266"/>
    </source>
</evidence>
<evidence type="ECO:0000256" key="2">
    <source>
        <dbReference type="ARBA" id="ARBA00004496"/>
    </source>
</evidence>
<evidence type="ECO:0000256" key="7">
    <source>
        <dbReference type="ARBA" id="ARBA00022618"/>
    </source>
</evidence>
<feature type="region of interest" description="Disordered" evidence="14">
    <location>
        <begin position="618"/>
        <end position="654"/>
    </location>
</feature>